<reference evidence="2 3" key="1">
    <citation type="submission" date="2018-11" db="EMBL/GenBank/DDBJ databases">
        <authorList>
            <consortium name="Pathogen Informatics"/>
        </authorList>
    </citation>
    <scope>NUCLEOTIDE SEQUENCE [LARGE SCALE GENOMIC DNA]</scope>
</reference>
<feature type="non-terminal residue" evidence="2">
    <location>
        <position position="51"/>
    </location>
</feature>
<dbReference type="AlphaFoldDB" id="A0A3P7LUI5"/>
<evidence type="ECO:0000313" key="2">
    <source>
        <dbReference type="EMBL" id="VDN14653.1"/>
    </source>
</evidence>
<organism evidence="2 3">
    <name type="scientific">Dibothriocephalus latus</name>
    <name type="common">Fish tapeworm</name>
    <name type="synonym">Diphyllobothrium latum</name>
    <dbReference type="NCBI Taxonomy" id="60516"/>
    <lineage>
        <taxon>Eukaryota</taxon>
        <taxon>Metazoa</taxon>
        <taxon>Spiralia</taxon>
        <taxon>Lophotrochozoa</taxon>
        <taxon>Platyhelminthes</taxon>
        <taxon>Cestoda</taxon>
        <taxon>Eucestoda</taxon>
        <taxon>Diphyllobothriidea</taxon>
        <taxon>Diphyllobothriidae</taxon>
        <taxon>Dibothriocephalus</taxon>
    </lineage>
</organism>
<dbReference type="EMBL" id="UYRU01059917">
    <property type="protein sequence ID" value="VDN14653.1"/>
    <property type="molecule type" value="Genomic_DNA"/>
</dbReference>
<evidence type="ECO:0000313" key="3">
    <source>
        <dbReference type="Proteomes" id="UP000281553"/>
    </source>
</evidence>
<accession>A0A3P7LUI5</accession>
<dbReference type="Proteomes" id="UP000281553">
    <property type="component" value="Unassembled WGS sequence"/>
</dbReference>
<proteinExistence type="predicted"/>
<gene>
    <name evidence="2" type="ORF">DILT_LOCUS10484</name>
</gene>
<protein>
    <submittedName>
        <fullName evidence="2">Uncharacterized protein</fullName>
    </submittedName>
</protein>
<sequence length="51" mass="5259">MPDFFRHQKINIARAAKVQATAPGVAGLEGAGINASPKSETIPTGFAGRAH</sequence>
<name>A0A3P7LUI5_DIBLA</name>
<keyword evidence="3" id="KW-1185">Reference proteome</keyword>
<feature type="region of interest" description="Disordered" evidence="1">
    <location>
        <begin position="28"/>
        <end position="51"/>
    </location>
</feature>
<evidence type="ECO:0000256" key="1">
    <source>
        <dbReference type="SAM" id="MobiDB-lite"/>
    </source>
</evidence>